<feature type="transmembrane region" description="Helical" evidence="3">
    <location>
        <begin position="591"/>
        <end position="611"/>
    </location>
</feature>
<feature type="transmembrane region" description="Helical" evidence="3">
    <location>
        <begin position="743"/>
        <end position="764"/>
    </location>
</feature>
<comment type="caution">
    <text evidence="4">The sequence shown here is derived from an EMBL/GenBank/DDBJ whole genome shotgun (WGS) entry which is preliminary data.</text>
</comment>
<feature type="region of interest" description="Disordered" evidence="2">
    <location>
        <begin position="75"/>
        <end position="113"/>
    </location>
</feature>
<dbReference type="PANTHER" id="PTHR48223">
    <property type="entry name" value="DEFECTIVE 2759, PUTATIVE ISOFORM 1-RELATED"/>
    <property type="match status" value="1"/>
</dbReference>
<name>A0A6A1UMB7_9ROSI</name>
<keyword evidence="1" id="KW-0175">Coiled coil</keyword>
<reference evidence="4 5" key="1">
    <citation type="journal article" date="2019" name="Plant Biotechnol. J.">
        <title>The red bayberry genome and genetic basis of sex determination.</title>
        <authorList>
            <person name="Jia H.M."/>
            <person name="Jia H.J."/>
            <person name="Cai Q.L."/>
            <person name="Wang Y."/>
            <person name="Zhao H.B."/>
            <person name="Yang W.F."/>
            <person name="Wang G.Y."/>
            <person name="Li Y.H."/>
            <person name="Zhan D.L."/>
            <person name="Shen Y.T."/>
            <person name="Niu Q.F."/>
            <person name="Chang L."/>
            <person name="Qiu J."/>
            <person name="Zhao L."/>
            <person name="Xie H.B."/>
            <person name="Fu W.Y."/>
            <person name="Jin J."/>
            <person name="Li X.W."/>
            <person name="Jiao Y."/>
            <person name="Zhou C.C."/>
            <person name="Tu T."/>
            <person name="Chai C.Y."/>
            <person name="Gao J.L."/>
            <person name="Fan L.J."/>
            <person name="van de Weg E."/>
            <person name="Wang J.Y."/>
            <person name="Gao Z.S."/>
        </authorList>
    </citation>
    <scope>NUCLEOTIDE SEQUENCE [LARGE SCALE GENOMIC DNA]</scope>
    <source>
        <tissue evidence="4">Leaves</tissue>
    </source>
</reference>
<keyword evidence="3" id="KW-1133">Transmembrane helix</keyword>
<organism evidence="4 5">
    <name type="scientific">Morella rubra</name>
    <name type="common">Chinese bayberry</name>
    <dbReference type="NCBI Taxonomy" id="262757"/>
    <lineage>
        <taxon>Eukaryota</taxon>
        <taxon>Viridiplantae</taxon>
        <taxon>Streptophyta</taxon>
        <taxon>Embryophyta</taxon>
        <taxon>Tracheophyta</taxon>
        <taxon>Spermatophyta</taxon>
        <taxon>Magnoliopsida</taxon>
        <taxon>eudicotyledons</taxon>
        <taxon>Gunneridae</taxon>
        <taxon>Pentapetalae</taxon>
        <taxon>rosids</taxon>
        <taxon>fabids</taxon>
        <taxon>Fagales</taxon>
        <taxon>Myricaceae</taxon>
        <taxon>Morella</taxon>
    </lineage>
</organism>
<keyword evidence="5" id="KW-1185">Reference proteome</keyword>
<evidence type="ECO:0000256" key="1">
    <source>
        <dbReference type="SAM" id="Coils"/>
    </source>
</evidence>
<protein>
    <submittedName>
        <fullName evidence="4">Uncharacterized protein</fullName>
    </submittedName>
</protein>
<feature type="transmembrane region" description="Helical" evidence="3">
    <location>
        <begin position="666"/>
        <end position="684"/>
    </location>
</feature>
<evidence type="ECO:0000256" key="3">
    <source>
        <dbReference type="SAM" id="Phobius"/>
    </source>
</evidence>
<accession>A0A6A1UMB7</accession>
<gene>
    <name evidence="4" type="ORF">CJ030_MR0G005894</name>
</gene>
<dbReference type="Proteomes" id="UP000516437">
    <property type="component" value="Unassembled WGS sequence"/>
</dbReference>
<evidence type="ECO:0000313" key="4">
    <source>
        <dbReference type="EMBL" id="KAB1200927.1"/>
    </source>
</evidence>
<evidence type="ECO:0000256" key="2">
    <source>
        <dbReference type="SAM" id="MobiDB-lite"/>
    </source>
</evidence>
<feature type="transmembrane region" description="Helical" evidence="3">
    <location>
        <begin position="521"/>
        <end position="541"/>
    </location>
</feature>
<keyword evidence="3" id="KW-0472">Membrane</keyword>
<proteinExistence type="predicted"/>
<evidence type="ECO:0000313" key="5">
    <source>
        <dbReference type="Proteomes" id="UP000516437"/>
    </source>
</evidence>
<dbReference type="PANTHER" id="PTHR48223:SF1">
    <property type="entry name" value="ABC TRANSMEMBRANE TYPE-1 DOMAIN-CONTAINING PROTEIN"/>
    <property type="match status" value="1"/>
</dbReference>
<dbReference type="EMBL" id="RXIC02000112">
    <property type="protein sequence ID" value="KAB1200927.1"/>
    <property type="molecule type" value="Genomic_DNA"/>
</dbReference>
<feature type="coiled-coil region" evidence="1">
    <location>
        <begin position="296"/>
        <end position="323"/>
    </location>
</feature>
<feature type="transmembrane region" description="Helical" evidence="3">
    <location>
        <begin position="639"/>
        <end position="660"/>
    </location>
</feature>
<feature type="compositionally biased region" description="Polar residues" evidence="2">
    <location>
        <begin position="91"/>
        <end position="108"/>
    </location>
</feature>
<keyword evidence="3" id="KW-0812">Transmembrane</keyword>
<feature type="transmembrane region" description="Helical" evidence="3">
    <location>
        <begin position="226"/>
        <end position="247"/>
    </location>
</feature>
<dbReference type="OrthoDB" id="1927955at2759"/>
<sequence>MALVTHQMQGSYSMFLSRPLSWDKGIKLKQKVATFHVVGRADRHFLLKNNICLSVGAPRNSGKLKHLRISAFKGSAQNGESAGRAGGSKVPKNSVQLKESEGTVTESPKANDIPLSYTSEANESIVSSPAIRKLFTKWLTMLRTPPPSQVVDEVLGEEPSLRERSETQHGTQIKERGEILPAAWCYFLGLDISIKIPLLIFIPLYLAVNVIYGAEVSKELTPLWVFGPLIIALYIKMVRWLCALYAFSFKLTVEVIKNLPTYCRLAYNYVACGKLKEEIRARLWQPIANIKNLDYKELSRRKLKELQEQIMESRCNLRIHQKHVLCFGLDSLGQVVGATVQTVQEFDSTWIYHGSLKEILYLHSRLCTTTLKDMAVKIGSSFSCLVASVSSPFQSRRCPQLTLSRGFYEIQRHGFQQLKYSKVKSCQCMAGKLKSSGRFLQRQNSLCAISEEQTQNGDLEPKVSELEINYPNAEDVSPANSLPVHFVGTGGKPGSISFYSTPYKKEDEYLMSKPQKSQNNLLWLIGPSVLVASFIFPSLYLRRILSNVFEDSLLTGVFDGPKVTEKLLMFETENLKDDSTDMEYFRHTGNFLILFFTEALFYCGVAVFVFLMDHLTRPIEPDSTTVTHGSLAPHLGQRISSVVSLVLSLIVPLVTMGLVWPWTGPAASATLAPFLVGIIVQFAFEQYARYTKSRSWSVIPVIFQVYRLHQLNRAAQLVTALSFTVRGAEMTAQNLAISSSLRILLNVLQFLGVICIWSLSSFLMRCFPSTAMTVQ</sequence>
<dbReference type="AlphaFoldDB" id="A0A6A1UMB7"/>